<dbReference type="Proteomes" id="UP001165633">
    <property type="component" value="Unassembled WGS sequence"/>
</dbReference>
<dbReference type="RefSeq" id="WP_266127652.1">
    <property type="nucleotide sequence ID" value="NZ_JANIDV010000004.1"/>
</dbReference>
<comment type="caution">
    <text evidence="1">The sequence shown here is derived from an EMBL/GenBank/DDBJ whole genome shotgun (WGS) entry which is preliminary data.</text>
</comment>
<accession>A0ABT3WE68</accession>
<gene>
    <name evidence="1" type="ORF">NQF87_06685</name>
</gene>
<name>A0ABT3WE68_9PROT</name>
<proteinExistence type="predicted"/>
<evidence type="ECO:0000313" key="1">
    <source>
        <dbReference type="EMBL" id="MCX5616654.1"/>
    </source>
</evidence>
<dbReference type="SUPFAM" id="SSF56672">
    <property type="entry name" value="DNA/RNA polymerases"/>
    <property type="match status" value="1"/>
</dbReference>
<dbReference type="EMBL" id="JANIDV010000004">
    <property type="protein sequence ID" value="MCX5616654.1"/>
    <property type="molecule type" value="Genomic_DNA"/>
</dbReference>
<dbReference type="InterPro" id="IPR043502">
    <property type="entry name" value="DNA/RNA_pol_sf"/>
</dbReference>
<reference evidence="1" key="1">
    <citation type="submission" date="2022-07" db="EMBL/GenBank/DDBJ databases">
        <title>Bombella genomes.</title>
        <authorList>
            <person name="Harer L."/>
            <person name="Styblova S."/>
            <person name="Ehrmann M."/>
        </authorList>
    </citation>
    <scope>NUCLEOTIDE SEQUENCE</scope>
    <source>
        <strain evidence="1">TMW 2.2559</strain>
    </source>
</reference>
<evidence type="ECO:0000313" key="2">
    <source>
        <dbReference type="Proteomes" id="UP001165633"/>
    </source>
</evidence>
<organism evidence="1 2">
    <name type="scientific">Bombella dulcis</name>
    <dbReference type="NCBI Taxonomy" id="2967339"/>
    <lineage>
        <taxon>Bacteria</taxon>
        <taxon>Pseudomonadati</taxon>
        <taxon>Pseudomonadota</taxon>
        <taxon>Alphaproteobacteria</taxon>
        <taxon>Acetobacterales</taxon>
        <taxon>Acetobacteraceae</taxon>
        <taxon>Bombella</taxon>
    </lineage>
</organism>
<keyword evidence="2" id="KW-1185">Reference proteome</keyword>
<sequence>MVPGPYSPHSTIDSHRGNKRFSSKITLCPEVRKYKHFDLPLPSKKNRFFDFSTEQKKQVKKTRSIRFVSRSDALYLQAYAEYLNLYYEKYLTECALTHRKEIDNSAHHARSFFCEISQKKKCPFLALDTKNFFNKVNHIILRNAIKILTNKSTLSGHHYTV</sequence>
<evidence type="ECO:0008006" key="3">
    <source>
        <dbReference type="Google" id="ProtNLM"/>
    </source>
</evidence>
<protein>
    <recommendedName>
        <fullName evidence="3">Reverse transcriptase domain-containing protein</fullName>
    </recommendedName>
</protein>